<organism evidence="1 2">
    <name type="scientific">Anabaena azotica FACHB-119</name>
    <dbReference type="NCBI Taxonomy" id="947527"/>
    <lineage>
        <taxon>Bacteria</taxon>
        <taxon>Bacillati</taxon>
        <taxon>Cyanobacteriota</taxon>
        <taxon>Cyanophyceae</taxon>
        <taxon>Nostocales</taxon>
        <taxon>Nostocaceae</taxon>
        <taxon>Anabaena</taxon>
        <taxon>Anabaena azotica</taxon>
    </lineage>
</organism>
<gene>
    <name evidence="1" type="ORF">H6G83_32735</name>
</gene>
<comment type="caution">
    <text evidence="1">The sequence shown here is derived from an EMBL/GenBank/DDBJ whole genome shotgun (WGS) entry which is preliminary data.</text>
</comment>
<dbReference type="RefSeq" id="WP_190479996.1">
    <property type="nucleotide sequence ID" value="NZ_JACJSG010000079.1"/>
</dbReference>
<reference evidence="1 2" key="1">
    <citation type="journal article" date="2020" name="ISME J.">
        <title>Comparative genomics reveals insights into cyanobacterial evolution and habitat adaptation.</title>
        <authorList>
            <person name="Chen M.Y."/>
            <person name="Teng W.K."/>
            <person name="Zhao L."/>
            <person name="Hu C.X."/>
            <person name="Zhou Y.K."/>
            <person name="Han B.P."/>
            <person name="Song L.R."/>
            <person name="Shu W.S."/>
        </authorList>
    </citation>
    <scope>NUCLEOTIDE SEQUENCE [LARGE SCALE GENOMIC DNA]</scope>
    <source>
        <strain evidence="1 2">FACHB-119</strain>
    </source>
</reference>
<dbReference type="Pfam" id="PF20320">
    <property type="entry name" value="DUF6615"/>
    <property type="match status" value="1"/>
</dbReference>
<dbReference type="InterPro" id="IPR046723">
    <property type="entry name" value="DUF6615"/>
</dbReference>
<keyword evidence="2" id="KW-1185">Reference proteome</keyword>
<proteinExistence type="predicted"/>
<protein>
    <submittedName>
        <fullName evidence="1">Uncharacterized protein</fullName>
    </submittedName>
</protein>
<dbReference type="EMBL" id="JACJSG010000079">
    <property type="protein sequence ID" value="MBD2505311.1"/>
    <property type="molecule type" value="Genomic_DNA"/>
</dbReference>
<dbReference type="Proteomes" id="UP000661112">
    <property type="component" value="Unassembled WGS sequence"/>
</dbReference>
<name>A0ABR8DGS6_9NOST</name>
<sequence length="289" mass="33510">MYLDAVRKKLYDSAGYIRFWLTKQPGVKEESITDWLLFDVSNELSNILYHAFTRHQEGRETGADWEWWFLFSQDYIRLRVQAKKVSSTEDNYPEIARTNRHGLQIEKLLKASEQANAVPLYALYSSVSGDVRCKKQQIVQNDGVFIAGAQQIYDSFIRGSRQKVTSADLLKLSSPFSCFACCPLVTTDGDGLLHRYLEYYFRPEVMPVSLDSKNFRGLHRELPDYLSSFLENARFGELESWENNFESELQDFNALLVYDFRDCGTFAFDDRLTCSGNSWSQGRTDELEF</sequence>
<evidence type="ECO:0000313" key="1">
    <source>
        <dbReference type="EMBL" id="MBD2505311.1"/>
    </source>
</evidence>
<evidence type="ECO:0000313" key="2">
    <source>
        <dbReference type="Proteomes" id="UP000661112"/>
    </source>
</evidence>
<accession>A0ABR8DGS6</accession>